<organism evidence="1 2">
    <name type="scientific">Brassica napus</name>
    <name type="common">Rape</name>
    <dbReference type="NCBI Taxonomy" id="3708"/>
    <lineage>
        <taxon>Eukaryota</taxon>
        <taxon>Viridiplantae</taxon>
        <taxon>Streptophyta</taxon>
        <taxon>Embryophyta</taxon>
        <taxon>Tracheophyta</taxon>
        <taxon>Spermatophyta</taxon>
        <taxon>Magnoliopsida</taxon>
        <taxon>eudicotyledons</taxon>
        <taxon>Gunneridae</taxon>
        <taxon>Pentapetalae</taxon>
        <taxon>rosids</taxon>
        <taxon>malvids</taxon>
        <taxon>Brassicales</taxon>
        <taxon>Brassicaceae</taxon>
        <taxon>Brassiceae</taxon>
        <taxon>Brassica</taxon>
    </lineage>
</organism>
<reference evidence="1 2" key="1">
    <citation type="submission" date="2021-05" db="EMBL/GenBank/DDBJ databases">
        <title>Genome Assembly of Synthetic Allotetraploid Brassica napus Reveals Homoeologous Exchanges between Subgenomes.</title>
        <authorList>
            <person name="Davis J.T."/>
        </authorList>
    </citation>
    <scope>NUCLEOTIDE SEQUENCE [LARGE SCALE GENOMIC DNA]</scope>
    <source>
        <strain evidence="2">cv. Da-Ae</strain>
        <tissue evidence="1">Seedling</tissue>
    </source>
</reference>
<feature type="non-terminal residue" evidence="1">
    <location>
        <position position="110"/>
    </location>
</feature>
<keyword evidence="2" id="KW-1185">Reference proteome</keyword>
<dbReference type="Proteomes" id="UP000824890">
    <property type="component" value="Unassembled WGS sequence"/>
</dbReference>
<name>A0ABQ8D975_BRANA</name>
<proteinExistence type="predicted"/>
<dbReference type="EMBL" id="JAGKQM010000005">
    <property type="protein sequence ID" value="KAH0925921.1"/>
    <property type="molecule type" value="Genomic_DNA"/>
</dbReference>
<protein>
    <submittedName>
        <fullName evidence="1">Uncharacterized protein</fullName>
    </submittedName>
</protein>
<evidence type="ECO:0000313" key="2">
    <source>
        <dbReference type="Proteomes" id="UP000824890"/>
    </source>
</evidence>
<evidence type="ECO:0000313" key="1">
    <source>
        <dbReference type="EMBL" id="KAH0925921.1"/>
    </source>
</evidence>
<gene>
    <name evidence="1" type="ORF">HID58_018177</name>
</gene>
<feature type="non-terminal residue" evidence="1">
    <location>
        <position position="1"/>
    </location>
</feature>
<comment type="caution">
    <text evidence="1">The sequence shown here is derived from an EMBL/GenBank/DDBJ whole genome shotgun (WGS) entry which is preliminary data.</text>
</comment>
<accession>A0ABQ8D975</accession>
<sequence length="110" mass="12783">DGHGMQTMFTSDVDRDLIHSQFMTNSYNEGDASLKRKIWMESATGNASKFETGEASVTTTAKRFREQKLLEDGMELVKLRCYKYLCSISRCREQILMWKQSNRTNTEEQI</sequence>